<reference evidence="1 2" key="1">
    <citation type="submission" date="2012-06" db="EMBL/GenBank/DDBJ databases">
        <title>Finished chromosome of genome of Cylindrospermum stagnale PCC 7417.</title>
        <authorList>
            <consortium name="US DOE Joint Genome Institute"/>
            <person name="Gugger M."/>
            <person name="Coursin T."/>
            <person name="Rippka R."/>
            <person name="Tandeau De Marsac N."/>
            <person name="Huntemann M."/>
            <person name="Wei C.-L."/>
            <person name="Han J."/>
            <person name="Detter J.C."/>
            <person name="Han C."/>
            <person name="Tapia R."/>
            <person name="Chen A."/>
            <person name="Kyrpides N."/>
            <person name="Mavromatis K."/>
            <person name="Markowitz V."/>
            <person name="Szeto E."/>
            <person name="Ivanova N."/>
            <person name="Pagani I."/>
            <person name="Pati A."/>
            <person name="Goodwin L."/>
            <person name="Nordberg H.P."/>
            <person name="Cantor M.N."/>
            <person name="Hua S.X."/>
            <person name="Woyke T."/>
            <person name="Kerfeld C.A."/>
        </authorList>
    </citation>
    <scope>NUCLEOTIDE SEQUENCE [LARGE SCALE GENOMIC DNA]</scope>
    <source>
        <strain evidence="1 2">PCC 7417</strain>
    </source>
</reference>
<dbReference type="HOGENOM" id="CLU_688347_0_0_3"/>
<gene>
    <name evidence="1" type="ORF">Cylst_6134</name>
</gene>
<evidence type="ECO:0000313" key="1">
    <source>
        <dbReference type="EMBL" id="AFZ28102.1"/>
    </source>
</evidence>
<dbReference type="STRING" id="56107.Cylst_6134"/>
<dbReference type="OrthoDB" id="1582720at2"/>
<name>K9X8X9_9NOST</name>
<accession>K9X8X9</accession>
<dbReference type="KEGG" id="csg:Cylst_6134"/>
<dbReference type="RefSeq" id="WP_015211334.1">
    <property type="nucleotide sequence ID" value="NC_019757.1"/>
</dbReference>
<protein>
    <submittedName>
        <fullName evidence="1">Uncharacterized protein</fullName>
    </submittedName>
</protein>
<proteinExistence type="predicted"/>
<sequence>MELIAKYRWQTIWLPVTFFLCLILLEGCKNSSQASSQIFPLLIEPEPLVSNKKCPKVKIWKIALLEWNNPVPLKVVEELQPYPGGSFTNAGAPGPKHKPTRPFLELFASSGGIAGIMSLGNYRQTGVVVRLGENLNLLQLPEAPVSLSTRKDGRMWVNFHGTLVNYDANGKPIRSIKNRGTDMVSADKDAVWLVDFEKTASFVSADGEVKGPYPWDGFNNSSAQGQNLCRINYDKPGNIECLEPNGKKSSIVLFLADKIAGKIIKFTDKILLTRTHNTLSYHDNTKGESQLEIENAGLTTTGEAFINLPVDDNWSEVCISDGTSRWVPIKYDSRHLKKPKKLVLPKMTVVAVDGDRTLTFAYDSAKWWKGNKIEKSLILDENGYRQDVFTNEWLLNPREVKVLNPDDGTVVISVTGPKGIALIGLQLNPS</sequence>
<keyword evidence="2" id="KW-1185">Reference proteome</keyword>
<evidence type="ECO:0000313" key="2">
    <source>
        <dbReference type="Proteomes" id="UP000010475"/>
    </source>
</evidence>
<dbReference type="AlphaFoldDB" id="K9X8X9"/>
<organism evidence="1 2">
    <name type="scientific">Cylindrospermum stagnale PCC 7417</name>
    <dbReference type="NCBI Taxonomy" id="56107"/>
    <lineage>
        <taxon>Bacteria</taxon>
        <taxon>Bacillati</taxon>
        <taxon>Cyanobacteriota</taxon>
        <taxon>Cyanophyceae</taxon>
        <taxon>Nostocales</taxon>
        <taxon>Nostocaceae</taxon>
        <taxon>Cylindrospermum</taxon>
    </lineage>
</organism>
<dbReference type="eggNOG" id="ENOG5033SBN">
    <property type="taxonomic scope" value="Bacteria"/>
</dbReference>
<dbReference type="Proteomes" id="UP000010475">
    <property type="component" value="Chromosome"/>
</dbReference>
<dbReference type="EMBL" id="CP003642">
    <property type="protein sequence ID" value="AFZ28102.1"/>
    <property type="molecule type" value="Genomic_DNA"/>
</dbReference>